<reference evidence="14 15" key="1">
    <citation type="journal article" date="2014" name="Genome Announc.">
        <title>Draft genome sequences of eight enterohepatic helicobacter species isolated from both laboratory and wild rodents.</title>
        <authorList>
            <person name="Sheh A."/>
            <person name="Shen Z."/>
            <person name="Fox J.G."/>
        </authorList>
    </citation>
    <scope>NUCLEOTIDE SEQUENCE [LARGE SCALE GENOMIC DNA]</scope>
    <source>
        <strain evidence="14 15">ATCC 700114</strain>
    </source>
</reference>
<evidence type="ECO:0000256" key="7">
    <source>
        <dbReference type="ARBA" id="ARBA00023270"/>
    </source>
</evidence>
<gene>
    <name evidence="9" type="primary">panD</name>
    <name evidence="14" type="ORF">LS81_007410</name>
</gene>
<dbReference type="PIRSF" id="PIRSF006246">
    <property type="entry name" value="Asp_decarbox"/>
    <property type="match status" value="1"/>
</dbReference>
<evidence type="ECO:0000256" key="5">
    <source>
        <dbReference type="ARBA" id="ARBA00023145"/>
    </source>
</evidence>
<dbReference type="PANTHER" id="PTHR21012">
    <property type="entry name" value="ASPARTATE 1-DECARBOXYLASE"/>
    <property type="match status" value="1"/>
</dbReference>
<keyword evidence="2 9" id="KW-0566">Pantothenate biosynthesis</keyword>
<keyword evidence="8 9" id="KW-0670">Pyruvate</keyword>
<dbReference type="SUPFAM" id="SSF50692">
    <property type="entry name" value="ADC-like"/>
    <property type="match status" value="1"/>
</dbReference>
<dbReference type="GO" id="GO:0005829">
    <property type="term" value="C:cytosol"/>
    <property type="evidence" value="ECO:0007669"/>
    <property type="project" value="TreeGrafter"/>
</dbReference>
<keyword evidence="5 9" id="KW-0865">Zymogen</keyword>
<dbReference type="HAMAP" id="MF_00446">
    <property type="entry name" value="PanD"/>
    <property type="match status" value="1"/>
</dbReference>
<dbReference type="EMBL" id="JRPL02000018">
    <property type="protein sequence ID" value="TLD82569.1"/>
    <property type="molecule type" value="Genomic_DNA"/>
</dbReference>
<comment type="similarity">
    <text evidence="9">Belongs to the PanD family.</text>
</comment>
<dbReference type="EC" id="4.1.1.11" evidence="9"/>
<evidence type="ECO:0000256" key="2">
    <source>
        <dbReference type="ARBA" id="ARBA00022655"/>
    </source>
</evidence>
<dbReference type="UniPathway" id="UPA00028">
    <property type="reaction ID" value="UER00002"/>
</dbReference>
<evidence type="ECO:0000256" key="1">
    <source>
        <dbReference type="ARBA" id="ARBA00022490"/>
    </source>
</evidence>
<comment type="PTM">
    <text evidence="9 12">Is synthesized initially as an inactive proenzyme, which is activated by self-cleavage at a specific serine bond to produce a beta-subunit with a hydroxyl group at its C-terminus and an alpha-subunit with a pyruvoyl group at its N-terminus.</text>
</comment>
<comment type="caution">
    <text evidence="14">The sequence shown here is derived from an EMBL/GenBank/DDBJ whole genome shotgun (WGS) entry which is preliminary data.</text>
</comment>
<evidence type="ECO:0000256" key="6">
    <source>
        <dbReference type="ARBA" id="ARBA00023239"/>
    </source>
</evidence>
<dbReference type="PANTHER" id="PTHR21012:SF0">
    <property type="entry name" value="ASPARTATE 1-DECARBOXYLASE"/>
    <property type="match status" value="1"/>
</dbReference>
<proteinExistence type="inferred from homology"/>
<dbReference type="Pfam" id="PF02261">
    <property type="entry name" value="Asp_decarbox"/>
    <property type="match status" value="1"/>
</dbReference>
<comment type="subunit">
    <text evidence="9">Heterooctamer of four alpha and four beta subunits.</text>
</comment>
<comment type="pathway">
    <text evidence="9">Cofactor biosynthesis; (R)-pantothenate biosynthesis; beta-alanine from L-aspartate: step 1/1.</text>
</comment>
<dbReference type="OrthoDB" id="9803983at2"/>
<evidence type="ECO:0000256" key="11">
    <source>
        <dbReference type="PIRSR" id="PIRSR006246-2"/>
    </source>
</evidence>
<accession>A0A4U8S9D6</accession>
<keyword evidence="6 9" id="KW-0456">Lyase</keyword>
<evidence type="ECO:0000256" key="8">
    <source>
        <dbReference type="ARBA" id="ARBA00023317"/>
    </source>
</evidence>
<dbReference type="InterPro" id="IPR003190">
    <property type="entry name" value="Asp_decarbox"/>
</dbReference>
<keyword evidence="4 9" id="KW-0068">Autocatalytic cleavage</keyword>
<dbReference type="Proteomes" id="UP000029878">
    <property type="component" value="Unassembled WGS sequence"/>
</dbReference>
<evidence type="ECO:0000256" key="9">
    <source>
        <dbReference type="HAMAP-Rule" id="MF_00446"/>
    </source>
</evidence>
<keyword evidence="1 9" id="KW-0963">Cytoplasm</keyword>
<sequence>MAKDNKKDKDILHNKLKIKQNCYVEMMYAKIHRAVVTDANLNYVGSISIDESIMQSAGIIEGMKVDIVNINNGERFSTYVITAKAGSGTICLNGAAARKVQKGDVVIIIAYASMKMKDAKNFKPRVVLVDSKNCIVEEH</sequence>
<evidence type="ECO:0000256" key="3">
    <source>
        <dbReference type="ARBA" id="ARBA00022793"/>
    </source>
</evidence>
<evidence type="ECO:0000313" key="15">
    <source>
        <dbReference type="Proteomes" id="UP000029878"/>
    </source>
</evidence>
<dbReference type="InterPro" id="IPR009010">
    <property type="entry name" value="Asp_de-COase-like_dom_sf"/>
</dbReference>
<organism evidence="14 15">
    <name type="scientific">Helicobacter trogontum</name>
    <dbReference type="NCBI Taxonomy" id="50960"/>
    <lineage>
        <taxon>Bacteria</taxon>
        <taxon>Pseudomonadati</taxon>
        <taxon>Campylobacterota</taxon>
        <taxon>Epsilonproteobacteria</taxon>
        <taxon>Campylobacterales</taxon>
        <taxon>Helicobacteraceae</taxon>
        <taxon>Helicobacter</taxon>
    </lineage>
</organism>
<feature type="active site" description="Proton donor" evidence="9 10">
    <location>
        <position position="79"/>
    </location>
</feature>
<evidence type="ECO:0000256" key="4">
    <source>
        <dbReference type="ARBA" id="ARBA00022813"/>
    </source>
</evidence>
<dbReference type="GO" id="GO:0015940">
    <property type="term" value="P:pantothenate biosynthetic process"/>
    <property type="evidence" value="ECO:0007669"/>
    <property type="project" value="UniProtKB-UniRule"/>
</dbReference>
<name>A0A4U8S9D6_9HELI</name>
<dbReference type="AlphaFoldDB" id="A0A4U8S9D6"/>
<protein>
    <recommendedName>
        <fullName evidence="9">Aspartate 1-decarboxylase</fullName>
        <ecNumber evidence="9">4.1.1.11</ecNumber>
    </recommendedName>
    <alternativeName>
        <fullName evidence="9">Aspartate alpha-decarboxylase</fullName>
    </alternativeName>
    <component>
        <recommendedName>
            <fullName evidence="9">Aspartate 1-decarboxylase beta chain</fullName>
        </recommendedName>
    </component>
    <component>
        <recommendedName>
            <fullName evidence="9">Aspartate 1-decarboxylase alpha chain</fullName>
        </recommendedName>
    </component>
</protein>
<dbReference type="Gene3D" id="2.40.40.20">
    <property type="match status" value="1"/>
</dbReference>
<evidence type="ECO:0000256" key="10">
    <source>
        <dbReference type="PIRSR" id="PIRSR006246-1"/>
    </source>
</evidence>
<feature type="binding site" evidence="9 11">
    <location>
        <begin position="94"/>
        <end position="96"/>
    </location>
    <ligand>
        <name>substrate</name>
    </ligand>
</feature>
<comment type="cofactor">
    <cofactor evidence="9 10">
        <name>pyruvate</name>
        <dbReference type="ChEBI" id="CHEBI:15361"/>
    </cofactor>
    <text evidence="9 10">Binds 1 pyruvoyl group covalently per subunit.</text>
</comment>
<dbReference type="GO" id="GO:0004068">
    <property type="term" value="F:aspartate 1-decarboxylase activity"/>
    <property type="evidence" value="ECO:0007669"/>
    <property type="project" value="UniProtKB-UniRule"/>
</dbReference>
<feature type="chain" id="PRO_5021528052" description="Aspartate 1-decarboxylase alpha chain" evidence="9 13">
    <location>
        <begin position="46"/>
        <end position="139"/>
    </location>
</feature>
<comment type="catalytic activity">
    <reaction evidence="9">
        <text>L-aspartate + H(+) = beta-alanine + CO2</text>
        <dbReference type="Rhea" id="RHEA:19497"/>
        <dbReference type="ChEBI" id="CHEBI:15378"/>
        <dbReference type="ChEBI" id="CHEBI:16526"/>
        <dbReference type="ChEBI" id="CHEBI:29991"/>
        <dbReference type="ChEBI" id="CHEBI:57966"/>
        <dbReference type="EC" id="4.1.1.11"/>
    </reaction>
</comment>
<dbReference type="NCBIfam" id="TIGR00223">
    <property type="entry name" value="panD"/>
    <property type="match status" value="1"/>
</dbReference>
<evidence type="ECO:0000256" key="12">
    <source>
        <dbReference type="PIRSR" id="PIRSR006246-3"/>
    </source>
</evidence>
<keyword evidence="3 9" id="KW-0210">Decarboxylase</keyword>
<dbReference type="CDD" id="cd06919">
    <property type="entry name" value="Asp_decarbox"/>
    <property type="match status" value="1"/>
</dbReference>
<evidence type="ECO:0000256" key="13">
    <source>
        <dbReference type="PIRSR" id="PIRSR006246-5"/>
    </source>
</evidence>
<feature type="chain" id="PRO_5021528053" description="Aspartate 1-decarboxylase beta chain" evidence="9 13">
    <location>
        <begin position="1"/>
        <end position="45"/>
    </location>
</feature>
<comment type="function">
    <text evidence="9">Catalyzes the pyruvoyl-dependent decarboxylation of aspartate to produce beta-alanine.</text>
</comment>
<feature type="active site" description="Schiff-base intermediate with substrate; via pyruvic acid" evidence="9 10">
    <location>
        <position position="46"/>
    </location>
</feature>
<feature type="modified residue" description="Pyruvic acid (Ser)" evidence="9 12">
    <location>
        <position position="46"/>
    </location>
</feature>
<comment type="subcellular location">
    <subcellularLocation>
        <location evidence="9">Cytoplasm</location>
    </subcellularLocation>
</comment>
<feature type="binding site" evidence="9 11">
    <location>
        <position position="78"/>
    </location>
    <ligand>
        <name>substrate</name>
    </ligand>
</feature>
<dbReference type="GO" id="GO:0006523">
    <property type="term" value="P:alanine biosynthetic process"/>
    <property type="evidence" value="ECO:0007669"/>
    <property type="project" value="InterPro"/>
</dbReference>
<evidence type="ECO:0000313" key="14">
    <source>
        <dbReference type="EMBL" id="TLD82569.1"/>
    </source>
</evidence>
<keyword evidence="7 9" id="KW-0704">Schiff base</keyword>